<dbReference type="Proteomes" id="UP000008631">
    <property type="component" value="Chromosome"/>
</dbReference>
<feature type="compositionally biased region" description="Polar residues" evidence="6">
    <location>
        <begin position="1"/>
        <end position="18"/>
    </location>
</feature>
<comment type="subcellular location">
    <subcellularLocation>
        <location evidence="1">Cell membrane</location>
        <topology evidence="1">Multi-pass membrane protein</topology>
    </subcellularLocation>
</comment>
<dbReference type="InParanoid" id="E8QYI0"/>
<feature type="transmembrane region" description="Helical" evidence="7">
    <location>
        <begin position="28"/>
        <end position="47"/>
    </location>
</feature>
<evidence type="ECO:0000313" key="8">
    <source>
        <dbReference type="EMBL" id="ADV64163.1"/>
    </source>
</evidence>
<keyword evidence="9" id="KW-1185">Reference proteome</keyword>
<evidence type="ECO:0000256" key="3">
    <source>
        <dbReference type="ARBA" id="ARBA00022692"/>
    </source>
</evidence>
<feature type="transmembrane region" description="Helical" evidence="7">
    <location>
        <begin position="145"/>
        <end position="166"/>
    </location>
</feature>
<reference evidence="8 9" key="2">
    <citation type="journal article" date="2011" name="Stand. Genomic Sci.">
        <title>Complete genome sequence of Isosphaera pallida type strain (IS1B).</title>
        <authorList>
            <consortium name="US DOE Joint Genome Institute (JGI-PGF)"/>
            <person name="Goker M."/>
            <person name="Cleland D."/>
            <person name="Saunders E."/>
            <person name="Lapidus A."/>
            <person name="Nolan M."/>
            <person name="Lucas S."/>
            <person name="Hammon N."/>
            <person name="Deshpande S."/>
            <person name="Cheng J.F."/>
            <person name="Tapia R."/>
            <person name="Han C."/>
            <person name="Goodwin L."/>
            <person name="Pitluck S."/>
            <person name="Liolios K."/>
            <person name="Pagani I."/>
            <person name="Ivanova N."/>
            <person name="Mavromatis K."/>
            <person name="Pati A."/>
            <person name="Chen A."/>
            <person name="Palaniappan K."/>
            <person name="Land M."/>
            <person name="Hauser L."/>
            <person name="Chang Y.J."/>
            <person name="Jeffries C.D."/>
            <person name="Detter J.C."/>
            <person name="Beck B."/>
            <person name="Woyke T."/>
            <person name="Bristow J."/>
            <person name="Eisen J.A."/>
            <person name="Markowitz V."/>
            <person name="Hugenholtz P."/>
            <person name="Kyrpides N.C."/>
            <person name="Klenk H.P."/>
        </authorList>
    </citation>
    <scope>NUCLEOTIDE SEQUENCE [LARGE SCALE GENOMIC DNA]</scope>
    <source>
        <strain evidence="9">ATCC 43644 / DSM 9630 / IS1B</strain>
    </source>
</reference>
<keyword evidence="3 7" id="KW-0812">Transmembrane</keyword>
<feature type="transmembrane region" description="Helical" evidence="7">
    <location>
        <begin position="313"/>
        <end position="332"/>
    </location>
</feature>
<sequence>MNTPASIKSDGSPSSQTRPAGRAGLKNGLLVGVALALLGWAIWTNRVEINQVLQRPLDPVAWASAFGIYFVGLILTFSRWHTLVRALELPFAYRDALRLGFIGNVFNLVIPGAVGGDVIKGAFFCREQTRKRNTRAIASIVMDRILGLTGLFLLGALAGAWGWSAAAPQTRLVILSVVLMLGCGFIVIAIMFTPTLFRPINRRLQNRPRLQGIVVELEFMASCYRKRLPLVFGMLVVSAFIHGLNVLAFALVSRSLFAEDPNLPDFAAHFVLTPLVLFSLAIPLPFGALGVGEQVGRQLFELVGYTGGGVAMMGFRVVMYFGGFVSLLVYLANLAQVRKLSHAAETLDLEHALVPDAPDPEMLAAVETEDEGVVVSMDQDSSQTQA</sequence>
<evidence type="ECO:0000313" key="9">
    <source>
        <dbReference type="Proteomes" id="UP000008631"/>
    </source>
</evidence>
<dbReference type="EMBL" id="CP002353">
    <property type="protein sequence ID" value="ADV64163.1"/>
    <property type="molecule type" value="Genomic_DNA"/>
</dbReference>
<feature type="transmembrane region" description="Helical" evidence="7">
    <location>
        <begin position="101"/>
        <end position="124"/>
    </location>
</feature>
<dbReference type="PANTHER" id="PTHR40277">
    <property type="entry name" value="BLL5419 PROTEIN"/>
    <property type="match status" value="1"/>
</dbReference>
<evidence type="ECO:0000256" key="6">
    <source>
        <dbReference type="SAM" id="MobiDB-lite"/>
    </source>
</evidence>
<dbReference type="AlphaFoldDB" id="E8QYI0"/>
<evidence type="ECO:0008006" key="10">
    <source>
        <dbReference type="Google" id="ProtNLM"/>
    </source>
</evidence>
<feature type="transmembrane region" description="Helical" evidence="7">
    <location>
        <begin position="172"/>
        <end position="197"/>
    </location>
</feature>
<feature type="transmembrane region" description="Helical" evidence="7">
    <location>
        <begin position="271"/>
        <end position="292"/>
    </location>
</feature>
<dbReference type="STRING" id="575540.Isop_3606"/>
<feature type="transmembrane region" description="Helical" evidence="7">
    <location>
        <begin position="230"/>
        <end position="251"/>
    </location>
</feature>
<dbReference type="GO" id="GO:0005886">
    <property type="term" value="C:plasma membrane"/>
    <property type="evidence" value="ECO:0007669"/>
    <property type="project" value="UniProtKB-SubCell"/>
</dbReference>
<feature type="transmembrane region" description="Helical" evidence="7">
    <location>
        <begin position="59"/>
        <end position="81"/>
    </location>
</feature>
<feature type="region of interest" description="Disordered" evidence="6">
    <location>
        <begin position="1"/>
        <end position="20"/>
    </location>
</feature>
<dbReference type="InterPro" id="IPR022791">
    <property type="entry name" value="L-PG_synthase/AglD"/>
</dbReference>
<accession>E8QYI0</accession>
<evidence type="ECO:0000256" key="7">
    <source>
        <dbReference type="SAM" id="Phobius"/>
    </source>
</evidence>
<keyword evidence="5 7" id="KW-0472">Membrane</keyword>
<proteinExistence type="predicted"/>
<dbReference type="OrthoDB" id="279916at2"/>
<organism evidence="8 9">
    <name type="scientific">Isosphaera pallida (strain ATCC 43644 / DSM 9630 / IS1B)</name>
    <dbReference type="NCBI Taxonomy" id="575540"/>
    <lineage>
        <taxon>Bacteria</taxon>
        <taxon>Pseudomonadati</taxon>
        <taxon>Planctomycetota</taxon>
        <taxon>Planctomycetia</taxon>
        <taxon>Isosphaerales</taxon>
        <taxon>Isosphaeraceae</taxon>
        <taxon>Isosphaera</taxon>
    </lineage>
</organism>
<dbReference type="Pfam" id="PF03706">
    <property type="entry name" value="LPG_synthase_TM"/>
    <property type="match status" value="1"/>
</dbReference>
<dbReference type="HOGENOM" id="CLU_758402_0_0_0"/>
<gene>
    <name evidence="8" type="ordered locus">Isop_3606</name>
</gene>
<dbReference type="RefSeq" id="WP_013566451.1">
    <property type="nucleotide sequence ID" value="NC_014962.1"/>
</dbReference>
<dbReference type="KEGG" id="ipa:Isop_3606"/>
<evidence type="ECO:0000256" key="5">
    <source>
        <dbReference type="ARBA" id="ARBA00023136"/>
    </source>
</evidence>
<dbReference type="PANTHER" id="PTHR40277:SF1">
    <property type="entry name" value="BLL5419 PROTEIN"/>
    <property type="match status" value="1"/>
</dbReference>
<reference key="1">
    <citation type="submission" date="2010-11" db="EMBL/GenBank/DDBJ databases">
        <title>The complete sequence of chromosome of Isophaera pallida ATCC 43644.</title>
        <authorList>
            <consortium name="US DOE Joint Genome Institute (JGI-PGF)"/>
            <person name="Lucas S."/>
            <person name="Copeland A."/>
            <person name="Lapidus A."/>
            <person name="Bruce D."/>
            <person name="Goodwin L."/>
            <person name="Pitluck S."/>
            <person name="Kyrpides N."/>
            <person name="Mavromatis K."/>
            <person name="Pagani I."/>
            <person name="Ivanova N."/>
            <person name="Saunders E."/>
            <person name="Brettin T."/>
            <person name="Detter J.C."/>
            <person name="Han C."/>
            <person name="Tapia R."/>
            <person name="Land M."/>
            <person name="Hauser L."/>
            <person name="Markowitz V."/>
            <person name="Cheng J.-F."/>
            <person name="Hugenholtz P."/>
            <person name="Woyke T."/>
            <person name="Wu D."/>
            <person name="Eisen J.A."/>
        </authorList>
    </citation>
    <scope>NUCLEOTIDE SEQUENCE</scope>
    <source>
        <strain>ATCC 43644</strain>
    </source>
</reference>
<evidence type="ECO:0000256" key="2">
    <source>
        <dbReference type="ARBA" id="ARBA00022475"/>
    </source>
</evidence>
<protein>
    <recommendedName>
        <fullName evidence="10">Lysylphosphatidylglycerol synthetase/UPF0104</fullName>
    </recommendedName>
</protein>
<keyword evidence="2" id="KW-1003">Cell membrane</keyword>
<keyword evidence="4 7" id="KW-1133">Transmembrane helix</keyword>
<dbReference type="eggNOG" id="COG0392">
    <property type="taxonomic scope" value="Bacteria"/>
</dbReference>
<evidence type="ECO:0000256" key="1">
    <source>
        <dbReference type="ARBA" id="ARBA00004651"/>
    </source>
</evidence>
<name>E8QYI0_ISOPI</name>
<evidence type="ECO:0000256" key="4">
    <source>
        <dbReference type="ARBA" id="ARBA00022989"/>
    </source>
</evidence>